<comment type="caution">
    <text evidence="11">The sequence shown here is derived from an EMBL/GenBank/DDBJ whole genome shotgun (WGS) entry which is preliminary data.</text>
</comment>
<keyword evidence="7 9" id="KW-0472">Membrane</keyword>
<organism evidence="11 12">
    <name type="scientific">Sabulicella glaciei</name>
    <dbReference type="NCBI Taxonomy" id="2984948"/>
    <lineage>
        <taxon>Bacteria</taxon>
        <taxon>Pseudomonadati</taxon>
        <taxon>Pseudomonadota</taxon>
        <taxon>Alphaproteobacteria</taxon>
        <taxon>Acetobacterales</taxon>
        <taxon>Acetobacteraceae</taxon>
        <taxon>Sabulicella</taxon>
    </lineage>
</organism>
<feature type="transmembrane region" description="Helical" evidence="9">
    <location>
        <begin position="6"/>
        <end position="30"/>
    </location>
</feature>
<dbReference type="Pfam" id="PF04290">
    <property type="entry name" value="DctQ"/>
    <property type="match status" value="1"/>
</dbReference>
<dbReference type="InterPro" id="IPR007387">
    <property type="entry name" value="TRAP_DctQ"/>
</dbReference>
<keyword evidence="6 9" id="KW-1133">Transmembrane helix</keyword>
<keyword evidence="2 9" id="KW-0813">Transport</keyword>
<dbReference type="EMBL" id="JAPFQI010000023">
    <property type="protein sequence ID" value="MCW8087905.1"/>
    <property type="molecule type" value="Genomic_DNA"/>
</dbReference>
<feature type="transmembrane region" description="Helical" evidence="9">
    <location>
        <begin position="81"/>
        <end position="100"/>
    </location>
</feature>
<proteinExistence type="inferred from homology"/>
<reference evidence="11 12" key="1">
    <citation type="submission" date="2022-10" db="EMBL/GenBank/DDBJ databases">
        <title>Roseococcus glaciei nov., sp. nov., isolated from glacier.</title>
        <authorList>
            <person name="Liu Q."/>
            <person name="Xin Y.-H."/>
        </authorList>
    </citation>
    <scope>NUCLEOTIDE SEQUENCE [LARGE SCALE GENOMIC DNA]</scope>
    <source>
        <strain evidence="11 12">MDT2-1-1</strain>
    </source>
</reference>
<evidence type="ECO:0000259" key="10">
    <source>
        <dbReference type="Pfam" id="PF04290"/>
    </source>
</evidence>
<dbReference type="PANTHER" id="PTHR35011:SF4">
    <property type="entry name" value="SLL1102 PROTEIN"/>
    <property type="match status" value="1"/>
</dbReference>
<comment type="similarity">
    <text evidence="8 9">Belongs to the TRAP transporter small permease family.</text>
</comment>
<evidence type="ECO:0000256" key="1">
    <source>
        <dbReference type="ARBA" id="ARBA00004429"/>
    </source>
</evidence>
<keyword evidence="5 9" id="KW-0812">Transmembrane</keyword>
<feature type="domain" description="Tripartite ATP-independent periplasmic transporters DctQ component" evidence="10">
    <location>
        <begin position="56"/>
        <end position="189"/>
    </location>
</feature>
<feature type="transmembrane region" description="Helical" evidence="9">
    <location>
        <begin position="121"/>
        <end position="143"/>
    </location>
</feature>
<evidence type="ECO:0000256" key="3">
    <source>
        <dbReference type="ARBA" id="ARBA00022475"/>
    </source>
</evidence>
<dbReference type="InterPro" id="IPR055348">
    <property type="entry name" value="DctQ"/>
</dbReference>
<feature type="transmembrane region" description="Helical" evidence="9">
    <location>
        <begin position="42"/>
        <end position="61"/>
    </location>
</feature>
<evidence type="ECO:0000313" key="12">
    <source>
        <dbReference type="Proteomes" id="UP001526430"/>
    </source>
</evidence>
<evidence type="ECO:0000256" key="2">
    <source>
        <dbReference type="ARBA" id="ARBA00022448"/>
    </source>
</evidence>
<evidence type="ECO:0000256" key="8">
    <source>
        <dbReference type="ARBA" id="ARBA00038436"/>
    </source>
</evidence>
<gene>
    <name evidence="11" type="ORF">OF850_20075</name>
</gene>
<feature type="transmembrane region" description="Helical" evidence="9">
    <location>
        <begin position="163"/>
        <end position="182"/>
    </location>
</feature>
<keyword evidence="4 9" id="KW-0997">Cell inner membrane</keyword>
<comment type="function">
    <text evidence="9">Part of the tripartite ATP-independent periplasmic (TRAP) transport system.</text>
</comment>
<dbReference type="RefSeq" id="WP_301592112.1">
    <property type="nucleotide sequence ID" value="NZ_JAPFQI010000023.1"/>
</dbReference>
<evidence type="ECO:0000256" key="7">
    <source>
        <dbReference type="ARBA" id="ARBA00023136"/>
    </source>
</evidence>
<keyword evidence="3" id="KW-1003">Cell membrane</keyword>
<evidence type="ECO:0000313" key="11">
    <source>
        <dbReference type="EMBL" id="MCW8087905.1"/>
    </source>
</evidence>
<evidence type="ECO:0000256" key="4">
    <source>
        <dbReference type="ARBA" id="ARBA00022519"/>
    </source>
</evidence>
<protein>
    <recommendedName>
        <fullName evidence="9">TRAP transporter small permease protein</fullName>
    </recommendedName>
</protein>
<sequence length="240" mass="27073">MTDSLVVGGLAGLVVAALIVGIAFSGAHFVQRALLAVDRFSTLIGQVFAWTIILLTASIVYEVFARRFFSSPTNWGYDVQYMLYGMLFMFAGAYALSRNGHVRGDFLYRMMEPRKQAMLDCLLYVLFFFPAIFAFMVAGWHFFELSWIQNERSMFSPSGPIIWPFKGIIPIVGFIMLLQGLVETVRCVRCIRTGHWPQRLSDVEELDQIILARAAEAEDLEDLARKIAEGDDTTLTNKST</sequence>
<accession>A0ABT3P0L4</accession>
<comment type="subunit">
    <text evidence="9">The complex comprises the extracytoplasmic solute receptor protein and the two transmembrane proteins.</text>
</comment>
<comment type="caution">
    <text evidence="9">Lacks conserved residue(s) required for the propagation of feature annotation.</text>
</comment>
<keyword evidence="12" id="KW-1185">Reference proteome</keyword>
<name>A0ABT3P0L4_9PROT</name>
<dbReference type="PANTHER" id="PTHR35011">
    <property type="entry name" value="2,3-DIKETO-L-GULONATE TRAP TRANSPORTER SMALL PERMEASE PROTEIN YIAM"/>
    <property type="match status" value="1"/>
</dbReference>
<evidence type="ECO:0000256" key="5">
    <source>
        <dbReference type="ARBA" id="ARBA00022692"/>
    </source>
</evidence>
<evidence type="ECO:0000256" key="9">
    <source>
        <dbReference type="RuleBase" id="RU369079"/>
    </source>
</evidence>
<dbReference type="Proteomes" id="UP001526430">
    <property type="component" value="Unassembled WGS sequence"/>
</dbReference>
<comment type="subcellular location">
    <subcellularLocation>
        <location evidence="1 9">Cell inner membrane</location>
        <topology evidence="1 9">Multi-pass membrane protein</topology>
    </subcellularLocation>
</comment>
<evidence type="ECO:0000256" key="6">
    <source>
        <dbReference type="ARBA" id="ARBA00022989"/>
    </source>
</evidence>